<dbReference type="RefSeq" id="WP_201635119.1">
    <property type="nucleotide sequence ID" value="NZ_JAEQNB010000003.1"/>
</dbReference>
<dbReference type="Gene3D" id="1.10.260.40">
    <property type="entry name" value="lambda repressor-like DNA-binding domains"/>
    <property type="match status" value="1"/>
</dbReference>
<proteinExistence type="predicted"/>
<organism evidence="2 3">
    <name type="scientific">Tumebacillus amylolyticus</name>
    <dbReference type="NCBI Taxonomy" id="2801339"/>
    <lineage>
        <taxon>Bacteria</taxon>
        <taxon>Bacillati</taxon>
        <taxon>Bacillota</taxon>
        <taxon>Bacilli</taxon>
        <taxon>Bacillales</taxon>
        <taxon>Alicyclobacillaceae</taxon>
        <taxon>Tumebacillus</taxon>
    </lineage>
</organism>
<dbReference type="InterPro" id="IPR019734">
    <property type="entry name" value="TPR_rpt"/>
</dbReference>
<dbReference type="PROSITE" id="PS50943">
    <property type="entry name" value="HTH_CROC1"/>
    <property type="match status" value="1"/>
</dbReference>
<dbReference type="InterPro" id="IPR010982">
    <property type="entry name" value="Lambda_DNA-bd_dom_sf"/>
</dbReference>
<dbReference type="Proteomes" id="UP000602284">
    <property type="component" value="Unassembled WGS sequence"/>
</dbReference>
<keyword evidence="3" id="KW-1185">Reference proteome</keyword>
<evidence type="ECO:0000313" key="2">
    <source>
        <dbReference type="EMBL" id="MBL0387280.1"/>
    </source>
</evidence>
<dbReference type="InterPro" id="IPR011990">
    <property type="entry name" value="TPR-like_helical_dom_sf"/>
</dbReference>
<reference evidence="2 3" key="1">
    <citation type="submission" date="2021-01" db="EMBL/GenBank/DDBJ databases">
        <title>Tumebacillus sp. strain ITR2 16S ribosomal RNA gene Genome sequencing and assembly.</title>
        <authorList>
            <person name="Kang M."/>
        </authorList>
    </citation>
    <scope>NUCLEOTIDE SEQUENCE [LARGE SCALE GENOMIC DNA]</scope>
    <source>
        <strain evidence="2 3">ITR2</strain>
    </source>
</reference>
<dbReference type="EMBL" id="JAEQNB010000003">
    <property type="protein sequence ID" value="MBL0387280.1"/>
    <property type="molecule type" value="Genomic_DNA"/>
</dbReference>
<dbReference type="CDD" id="cd00093">
    <property type="entry name" value="HTH_XRE"/>
    <property type="match status" value="1"/>
</dbReference>
<dbReference type="Gene3D" id="1.25.40.10">
    <property type="entry name" value="Tetratricopeptide repeat domain"/>
    <property type="match status" value="2"/>
</dbReference>
<accession>A0ABS1JAH2</accession>
<dbReference type="Pfam" id="PF01381">
    <property type="entry name" value="HTH_3"/>
    <property type="match status" value="1"/>
</dbReference>
<feature type="domain" description="HTH cro/C1-type" evidence="1">
    <location>
        <begin position="21"/>
        <end position="77"/>
    </location>
</feature>
<evidence type="ECO:0000313" key="3">
    <source>
        <dbReference type="Proteomes" id="UP000602284"/>
    </source>
</evidence>
<dbReference type="InterPro" id="IPR001387">
    <property type="entry name" value="Cro/C1-type_HTH"/>
</dbReference>
<dbReference type="SUPFAM" id="SSF47413">
    <property type="entry name" value="lambda repressor-like DNA-binding domains"/>
    <property type="match status" value="1"/>
</dbReference>
<dbReference type="SUPFAM" id="SSF48452">
    <property type="entry name" value="TPR-like"/>
    <property type="match status" value="1"/>
</dbReference>
<dbReference type="SMART" id="SM00028">
    <property type="entry name" value="TPR"/>
    <property type="match status" value="4"/>
</dbReference>
<comment type="caution">
    <text evidence="2">The sequence shown here is derived from an EMBL/GenBank/DDBJ whole genome shotgun (WGS) entry which is preliminary data.</text>
</comment>
<protein>
    <submittedName>
        <fullName evidence="2">Helix-turn-helix transcriptional regulator</fullName>
    </submittedName>
</protein>
<sequence length="395" mass="45430">MSTVEHILDTDLNRIPLVRRILELMNEKGDAFTIRGFASRLGISREYLRLMTTGERPISPAMLERIAHGLGVTVERLKQKDTVKQEQDLQVLLNGKRRTKTTLARANKLATELMGVAFGATERAYSLNNLGRVQYLQMNYEEAHRTWLRALDYAKTLQTDYGDSHLLHLVTANLMITHIIRKEYTGIEDMLSLVEGVFADHPEALGLAQSARMKMQEERGNLDLAKAHAYRALEFFQKTDNEKQIGTALINVAYIEYLLGNYDKSSEVLRSAIDGIREYDDILIHVVKDYVKALMKKRDYQKVVEIVKEYETLAKDFPDFSGRLKIMYSVAADEPSIAESVANNKDMSYQVRHWACKCLMEYYYLKGDADSAIRYYEKVRIYSNTKSEFLDEEGF</sequence>
<dbReference type="SMART" id="SM00530">
    <property type="entry name" value="HTH_XRE"/>
    <property type="match status" value="1"/>
</dbReference>
<evidence type="ECO:0000259" key="1">
    <source>
        <dbReference type="PROSITE" id="PS50943"/>
    </source>
</evidence>
<name>A0ABS1JAH2_9BACL</name>
<gene>
    <name evidence="2" type="ORF">JJB07_11520</name>
</gene>